<sequence length="195" mass="22166">MTTTQIMKKRLAYTMTSETEGTACHPHGACRRRMHTRSACSLIDCHGGFQYGSPHHKGANGATHLQYHGRAASGVCLDRHLTRLERCHCEHLGCLGFAYGRIQQRRAQHLIHLADVCQQGTRVPVADKQDAEVPTIDGIPGLPPTWLHGVPKVWDDMGKLQYELLKYFHNNHKVRFLLLNTFAEVDSLRVKWCRY</sequence>
<dbReference type="Proteomes" id="UP000886520">
    <property type="component" value="Chromosome 10"/>
</dbReference>
<reference evidence="1" key="1">
    <citation type="submission" date="2021-01" db="EMBL/GenBank/DDBJ databases">
        <title>Adiantum capillus-veneris genome.</title>
        <authorList>
            <person name="Fang Y."/>
            <person name="Liao Q."/>
        </authorList>
    </citation>
    <scope>NUCLEOTIDE SEQUENCE</scope>
    <source>
        <strain evidence="1">H3</strain>
        <tissue evidence="1">Leaf</tissue>
    </source>
</reference>
<dbReference type="EMBL" id="JABFUD020000010">
    <property type="protein sequence ID" value="KAI5074230.1"/>
    <property type="molecule type" value="Genomic_DNA"/>
</dbReference>
<accession>A0A9D4ZIH5</accession>
<evidence type="ECO:0000313" key="1">
    <source>
        <dbReference type="EMBL" id="KAI5074230.1"/>
    </source>
</evidence>
<gene>
    <name evidence="1" type="ORF">GOP47_0010191</name>
</gene>
<dbReference type="AlphaFoldDB" id="A0A9D4ZIH5"/>
<evidence type="ECO:0000313" key="2">
    <source>
        <dbReference type="Proteomes" id="UP000886520"/>
    </source>
</evidence>
<proteinExistence type="predicted"/>
<name>A0A9D4ZIH5_ADICA</name>
<protein>
    <submittedName>
        <fullName evidence="1">Uncharacterized protein</fullName>
    </submittedName>
</protein>
<comment type="caution">
    <text evidence="1">The sequence shown here is derived from an EMBL/GenBank/DDBJ whole genome shotgun (WGS) entry which is preliminary data.</text>
</comment>
<organism evidence="1 2">
    <name type="scientific">Adiantum capillus-veneris</name>
    <name type="common">Maidenhair fern</name>
    <dbReference type="NCBI Taxonomy" id="13818"/>
    <lineage>
        <taxon>Eukaryota</taxon>
        <taxon>Viridiplantae</taxon>
        <taxon>Streptophyta</taxon>
        <taxon>Embryophyta</taxon>
        <taxon>Tracheophyta</taxon>
        <taxon>Polypodiopsida</taxon>
        <taxon>Polypodiidae</taxon>
        <taxon>Polypodiales</taxon>
        <taxon>Pteridineae</taxon>
        <taxon>Pteridaceae</taxon>
        <taxon>Vittarioideae</taxon>
        <taxon>Adiantum</taxon>
    </lineage>
</organism>
<keyword evidence="2" id="KW-1185">Reference proteome</keyword>